<dbReference type="NCBIfam" id="TIGR00756">
    <property type="entry name" value="PPR"/>
    <property type="match status" value="4"/>
</dbReference>
<evidence type="ECO:0000256" key="2">
    <source>
        <dbReference type="PROSITE-ProRule" id="PRU00708"/>
    </source>
</evidence>
<reference evidence="4" key="1">
    <citation type="journal article" date="2018" name="Gigascience">
        <title>Genome assembly of the Pink Ipe (Handroanthus impetiginosus, Bignoniaceae), a highly valued, ecologically keystone Neotropical timber forest tree.</title>
        <authorList>
            <person name="Silva-Junior O.B."/>
            <person name="Grattapaglia D."/>
            <person name="Novaes E."/>
            <person name="Collevatti R.G."/>
        </authorList>
    </citation>
    <scope>NUCLEOTIDE SEQUENCE [LARGE SCALE GENOMIC DNA]</scope>
    <source>
        <strain evidence="4">cv. UFG-1</strain>
    </source>
</reference>
<dbReference type="PANTHER" id="PTHR47926">
    <property type="entry name" value="PENTATRICOPEPTIDE REPEAT-CONTAINING PROTEIN"/>
    <property type="match status" value="1"/>
</dbReference>
<evidence type="ECO:0000313" key="4">
    <source>
        <dbReference type="Proteomes" id="UP000231279"/>
    </source>
</evidence>
<keyword evidence="4" id="KW-1185">Reference proteome</keyword>
<feature type="repeat" description="PPR" evidence="2">
    <location>
        <begin position="112"/>
        <end position="146"/>
    </location>
</feature>
<dbReference type="STRING" id="429701.A0A2G9H9H2"/>
<proteinExistence type="predicted"/>
<dbReference type="OrthoDB" id="1855397at2759"/>
<dbReference type="Gene3D" id="1.25.40.10">
    <property type="entry name" value="Tetratricopeptide repeat domain"/>
    <property type="match status" value="2"/>
</dbReference>
<dbReference type="Pfam" id="PF01535">
    <property type="entry name" value="PPR"/>
    <property type="match status" value="2"/>
</dbReference>
<dbReference type="PANTHER" id="PTHR47926:SF347">
    <property type="entry name" value="PENTATRICOPEPTIDE REPEAT-CONTAINING PROTEIN"/>
    <property type="match status" value="1"/>
</dbReference>
<accession>A0A2G9H9H2</accession>
<dbReference type="GO" id="GO:0003723">
    <property type="term" value="F:RNA binding"/>
    <property type="evidence" value="ECO:0007669"/>
    <property type="project" value="InterPro"/>
</dbReference>
<dbReference type="GO" id="GO:0009451">
    <property type="term" value="P:RNA modification"/>
    <property type="evidence" value="ECO:0007669"/>
    <property type="project" value="InterPro"/>
</dbReference>
<protein>
    <submittedName>
        <fullName evidence="3">Uncharacterized protein</fullName>
    </submittedName>
</protein>
<gene>
    <name evidence="3" type="ORF">CDL12_13242</name>
</gene>
<dbReference type="Pfam" id="PF13041">
    <property type="entry name" value="PPR_2"/>
    <property type="match status" value="2"/>
</dbReference>
<dbReference type="PROSITE" id="PS51375">
    <property type="entry name" value="PPR"/>
    <property type="match status" value="2"/>
</dbReference>
<dbReference type="InterPro" id="IPR046960">
    <property type="entry name" value="PPR_At4g14850-like_plant"/>
</dbReference>
<dbReference type="InterPro" id="IPR002885">
    <property type="entry name" value="PPR_rpt"/>
</dbReference>
<sequence length="288" mass="32461">MFGIIHRGTRFLHTVSFFSSLIEQCFSLTNTSNSLKSIHAQLIKLGINSNIFLSNRCIDLYLKCSSVDDALKAFHDMPGRNIVSWNLYLKVFVKRSDVVTARRLFDEMPERDVVSWNTIISGYIKSGFLDSAWEMFLEMRDCCVKPSEFTFSMLLCCVKCSNYAKEIHGCIMRIGGGYLNLVVGNSLIDVYGKLGLVDYALAVFLSMEKVDVISWNSMISGCAKSGSEEFALHNFRLMGSRGFKVDEYTASAVLNACSNLRNLEKEAARSQANERALCRYCGYDDSSW</sequence>
<dbReference type="InterPro" id="IPR011990">
    <property type="entry name" value="TPR-like_helical_dom_sf"/>
</dbReference>
<organism evidence="3 4">
    <name type="scientific">Handroanthus impetiginosus</name>
    <dbReference type="NCBI Taxonomy" id="429701"/>
    <lineage>
        <taxon>Eukaryota</taxon>
        <taxon>Viridiplantae</taxon>
        <taxon>Streptophyta</taxon>
        <taxon>Embryophyta</taxon>
        <taxon>Tracheophyta</taxon>
        <taxon>Spermatophyta</taxon>
        <taxon>Magnoliopsida</taxon>
        <taxon>eudicotyledons</taxon>
        <taxon>Gunneridae</taxon>
        <taxon>Pentapetalae</taxon>
        <taxon>asterids</taxon>
        <taxon>lamiids</taxon>
        <taxon>Lamiales</taxon>
        <taxon>Bignoniaceae</taxon>
        <taxon>Crescentiina</taxon>
        <taxon>Tabebuia alliance</taxon>
        <taxon>Handroanthus</taxon>
    </lineage>
</organism>
<evidence type="ECO:0000256" key="1">
    <source>
        <dbReference type="ARBA" id="ARBA00022737"/>
    </source>
</evidence>
<dbReference type="Proteomes" id="UP000231279">
    <property type="component" value="Unassembled WGS sequence"/>
</dbReference>
<name>A0A2G9H9H2_9LAMI</name>
<dbReference type="AlphaFoldDB" id="A0A2G9H9H2"/>
<feature type="repeat" description="PPR" evidence="2">
    <location>
        <begin position="211"/>
        <end position="245"/>
    </location>
</feature>
<evidence type="ECO:0000313" key="3">
    <source>
        <dbReference type="EMBL" id="PIN14123.1"/>
    </source>
</evidence>
<dbReference type="FunFam" id="1.25.40.10:FF:000442">
    <property type="entry name" value="Pentatricopeptide repeat-containing protein At3g49710"/>
    <property type="match status" value="1"/>
</dbReference>
<dbReference type="FunFam" id="1.25.40.10:FF:000343">
    <property type="entry name" value="Pentatricopeptide repeat-containing protein At3g58590"/>
    <property type="match status" value="1"/>
</dbReference>
<comment type="caution">
    <text evidence="3">The sequence shown here is derived from an EMBL/GenBank/DDBJ whole genome shotgun (WGS) entry which is preliminary data.</text>
</comment>
<keyword evidence="1" id="KW-0677">Repeat</keyword>
<dbReference type="EMBL" id="NKXS01002346">
    <property type="protein sequence ID" value="PIN14123.1"/>
    <property type="molecule type" value="Genomic_DNA"/>
</dbReference>